<dbReference type="Proteomes" id="UP001370490">
    <property type="component" value="Unassembled WGS sequence"/>
</dbReference>
<name>A0AAN8W4W7_9MAGN</name>
<feature type="region of interest" description="Disordered" evidence="1">
    <location>
        <begin position="320"/>
        <end position="343"/>
    </location>
</feature>
<dbReference type="SUPFAM" id="SSF53474">
    <property type="entry name" value="alpha/beta-Hydrolases"/>
    <property type="match status" value="1"/>
</dbReference>
<evidence type="ECO:0000313" key="3">
    <source>
        <dbReference type="Proteomes" id="UP001370490"/>
    </source>
</evidence>
<accession>A0AAN8W4W7</accession>
<dbReference type="PANTHER" id="PTHR12265:SF9">
    <property type="entry name" value="DUF829 DOMAIN PROTEIN"/>
    <property type="match status" value="1"/>
</dbReference>
<sequence>MFGDGGKVYWGRRERVNANGIVVVFGWISIRESQLKDFVDLYASLGWNSLICHANFLNPFRFFSEKSMSLAYVVLNELVEEIRVKPCPIVFVSFSGGLKACMYKVFQIMEGTCEAQLNPDDTRLIRNSMAGHIYDSCPVDITSDLGARFAFQSSIFGPPKLLSWAAKGAAYGMDALFLTRFESQRSEFWQTLYSSVDFGAPYLLICSESDDFASYEIISNFAQRLQDFGGDVKLVNLNGSPHIGHYKHNPDQYEAAVAELLEKATSTYSQKILRLERERGGMHDEISELICGLQNVADNSNQSFRRVAISPSDHFFLPSSTNYQSGTSQDEQKERSLHSTSPPRICPNSVLGQVLFDVCIPKNVEGWDIKFGGSVNGQPFASARRHSPVNGIKGIFRSRL</sequence>
<organism evidence="2 3">
    <name type="scientific">Dillenia turbinata</name>
    <dbReference type="NCBI Taxonomy" id="194707"/>
    <lineage>
        <taxon>Eukaryota</taxon>
        <taxon>Viridiplantae</taxon>
        <taxon>Streptophyta</taxon>
        <taxon>Embryophyta</taxon>
        <taxon>Tracheophyta</taxon>
        <taxon>Spermatophyta</taxon>
        <taxon>Magnoliopsida</taxon>
        <taxon>eudicotyledons</taxon>
        <taxon>Gunneridae</taxon>
        <taxon>Pentapetalae</taxon>
        <taxon>Dilleniales</taxon>
        <taxon>Dilleniaceae</taxon>
        <taxon>Dillenia</taxon>
    </lineage>
</organism>
<comment type="caution">
    <text evidence="2">The sequence shown here is derived from an EMBL/GenBank/DDBJ whole genome shotgun (WGS) entry which is preliminary data.</text>
</comment>
<dbReference type="InterPro" id="IPR029058">
    <property type="entry name" value="AB_hydrolase_fold"/>
</dbReference>
<dbReference type="Gene3D" id="3.40.50.1820">
    <property type="entry name" value="alpha/beta hydrolase"/>
    <property type="match status" value="1"/>
</dbReference>
<dbReference type="Pfam" id="PF05705">
    <property type="entry name" value="DUF829"/>
    <property type="match status" value="1"/>
</dbReference>
<protein>
    <recommendedName>
        <fullName evidence="4">DUF829 domain-containing protein</fullName>
    </recommendedName>
</protein>
<dbReference type="PANTHER" id="PTHR12265">
    <property type="entry name" value="TRANSMEMBRANE PROTEIN 53"/>
    <property type="match status" value="1"/>
</dbReference>
<gene>
    <name evidence="2" type="ORF">RJ641_013674</name>
</gene>
<evidence type="ECO:0008006" key="4">
    <source>
        <dbReference type="Google" id="ProtNLM"/>
    </source>
</evidence>
<keyword evidence="3" id="KW-1185">Reference proteome</keyword>
<feature type="compositionally biased region" description="Polar residues" evidence="1">
    <location>
        <begin position="320"/>
        <end position="329"/>
    </location>
</feature>
<dbReference type="InterPro" id="IPR008547">
    <property type="entry name" value="DUF829_TMEM53"/>
</dbReference>
<evidence type="ECO:0000256" key="1">
    <source>
        <dbReference type="SAM" id="MobiDB-lite"/>
    </source>
</evidence>
<reference evidence="2 3" key="1">
    <citation type="submission" date="2023-12" db="EMBL/GenBank/DDBJ databases">
        <title>A high-quality genome assembly for Dillenia turbinata (Dilleniales).</title>
        <authorList>
            <person name="Chanderbali A."/>
        </authorList>
    </citation>
    <scope>NUCLEOTIDE SEQUENCE [LARGE SCALE GENOMIC DNA]</scope>
    <source>
        <strain evidence="2">LSX21</strain>
        <tissue evidence="2">Leaf</tissue>
    </source>
</reference>
<evidence type="ECO:0000313" key="2">
    <source>
        <dbReference type="EMBL" id="KAK6946130.1"/>
    </source>
</evidence>
<dbReference type="AlphaFoldDB" id="A0AAN8W4W7"/>
<dbReference type="EMBL" id="JBAMMX010000002">
    <property type="protein sequence ID" value="KAK6946130.1"/>
    <property type="molecule type" value="Genomic_DNA"/>
</dbReference>
<proteinExistence type="predicted"/>